<keyword evidence="6 8" id="KW-0040">ANK repeat</keyword>
<feature type="transmembrane region" description="Helical" evidence="9">
    <location>
        <begin position="401"/>
        <end position="420"/>
    </location>
</feature>
<dbReference type="EMBL" id="JARAOO010000008">
    <property type="protein sequence ID" value="KAJ7958567.1"/>
    <property type="molecule type" value="Genomic_DNA"/>
</dbReference>
<feature type="repeat" description="ANK" evidence="8">
    <location>
        <begin position="205"/>
        <end position="237"/>
    </location>
</feature>
<feature type="transmembrane region" description="Helical" evidence="9">
    <location>
        <begin position="440"/>
        <end position="463"/>
    </location>
</feature>
<gene>
    <name evidence="11" type="ORF">O6P43_019278</name>
</gene>
<keyword evidence="7 9" id="KW-0472">Membrane</keyword>
<feature type="transmembrane region" description="Helical" evidence="9">
    <location>
        <begin position="475"/>
        <end position="500"/>
    </location>
</feature>
<evidence type="ECO:0000256" key="7">
    <source>
        <dbReference type="ARBA" id="ARBA00023136"/>
    </source>
</evidence>
<evidence type="ECO:0000256" key="8">
    <source>
        <dbReference type="PROSITE-ProRule" id="PRU00023"/>
    </source>
</evidence>
<keyword evidence="4" id="KW-0677">Repeat</keyword>
<feature type="transmembrane region" description="Helical" evidence="9">
    <location>
        <begin position="506"/>
        <end position="531"/>
    </location>
</feature>
<keyword evidence="3 9" id="KW-0812">Transmembrane</keyword>
<proteinExistence type="predicted"/>
<comment type="subcellular location">
    <subcellularLocation>
        <location evidence="2">Cell membrane</location>
        <topology evidence="2">Peripheral membrane protein</topology>
        <orientation evidence="2">Cytoplasmic side</orientation>
    </subcellularLocation>
    <subcellularLocation>
        <location evidence="1">Membrane</location>
        <topology evidence="1">Multi-pass membrane protein</topology>
    </subcellularLocation>
</comment>
<feature type="domain" description="PGG" evidence="10">
    <location>
        <begin position="396"/>
        <end position="498"/>
    </location>
</feature>
<protein>
    <submittedName>
        <fullName evidence="11">Ankyrin repeat family protein</fullName>
    </submittedName>
</protein>
<dbReference type="InterPro" id="IPR002110">
    <property type="entry name" value="Ankyrin_rpt"/>
</dbReference>
<name>A0AAD7LIH9_QUISA</name>
<sequence length="568" mass="63820">MNQRLREAVILWDVQNFLSLIHEDPDIIDQTVLKSSDSILHLASEFGHEELVLEILKLRPKMASKLNLKMETPLFEACREGRVEIMKILLGINPCSVYQMNQQNKRPLFAACERGRYDVVMHMLLNFQRLLTLERDGFTTSLHVAASWEHTHIVQEILNQHLDFAWRKNVRGCCPLHLACSKGHVDVAKQFLELDQSLTSLQDDDGRTPLHWAVIKGRVDIVREILSKSLEAAAMKTKYGKTVLHLAVKYNQYEALRYLTETLNINKLVNKPDNDSSNILHLAAGGKLTNMVLYILKLGINVNSLNHDGYTAFAIVESDGSNISAPLIVPALRQAGARSCNQLIPVSQDIQQKRQKSMLNKPSTMSNLQFSSQTYHRQRYCCQKRITDSENEGLLSGRNKVPIVAVLIATITFAAGINPPGGYNQETGKAMPGEHISFKVFMVCHILALFVSLGTVMVFIGIIPLRPEPMCKLLSVTHISLWASMLLMAVSYLCATWAIMPHNSNTRWALVTLFSIGGVCTITFLFGLLALMNSCRKIKGKLRSSLYCASRYTASHWATEETSRLYAL</sequence>
<dbReference type="Gene3D" id="1.25.40.20">
    <property type="entry name" value="Ankyrin repeat-containing domain"/>
    <property type="match status" value="1"/>
</dbReference>
<dbReference type="Proteomes" id="UP001163823">
    <property type="component" value="Chromosome 8"/>
</dbReference>
<evidence type="ECO:0000256" key="4">
    <source>
        <dbReference type="ARBA" id="ARBA00022737"/>
    </source>
</evidence>
<organism evidence="11 12">
    <name type="scientific">Quillaja saponaria</name>
    <name type="common">Soap bark tree</name>
    <dbReference type="NCBI Taxonomy" id="32244"/>
    <lineage>
        <taxon>Eukaryota</taxon>
        <taxon>Viridiplantae</taxon>
        <taxon>Streptophyta</taxon>
        <taxon>Embryophyta</taxon>
        <taxon>Tracheophyta</taxon>
        <taxon>Spermatophyta</taxon>
        <taxon>Magnoliopsida</taxon>
        <taxon>eudicotyledons</taxon>
        <taxon>Gunneridae</taxon>
        <taxon>Pentapetalae</taxon>
        <taxon>rosids</taxon>
        <taxon>fabids</taxon>
        <taxon>Fabales</taxon>
        <taxon>Quillajaceae</taxon>
        <taxon>Quillaja</taxon>
    </lineage>
</organism>
<evidence type="ECO:0000313" key="11">
    <source>
        <dbReference type="EMBL" id="KAJ7958567.1"/>
    </source>
</evidence>
<reference evidence="11" key="1">
    <citation type="journal article" date="2023" name="Science">
        <title>Elucidation of the pathway for biosynthesis of saponin adjuvants from the soapbark tree.</title>
        <authorList>
            <person name="Reed J."/>
            <person name="Orme A."/>
            <person name="El-Demerdash A."/>
            <person name="Owen C."/>
            <person name="Martin L.B.B."/>
            <person name="Misra R.C."/>
            <person name="Kikuchi S."/>
            <person name="Rejzek M."/>
            <person name="Martin A.C."/>
            <person name="Harkess A."/>
            <person name="Leebens-Mack J."/>
            <person name="Louveau T."/>
            <person name="Stephenson M.J."/>
            <person name="Osbourn A."/>
        </authorList>
    </citation>
    <scope>NUCLEOTIDE SEQUENCE</scope>
    <source>
        <strain evidence="11">S10</strain>
    </source>
</reference>
<dbReference type="PROSITE" id="PS50297">
    <property type="entry name" value="ANK_REP_REGION"/>
    <property type="match status" value="2"/>
</dbReference>
<dbReference type="PANTHER" id="PTHR24186:SF37">
    <property type="entry name" value="PGG DOMAIN-CONTAINING PROTEIN"/>
    <property type="match status" value="1"/>
</dbReference>
<dbReference type="KEGG" id="qsa:O6P43_019278"/>
<evidence type="ECO:0000256" key="6">
    <source>
        <dbReference type="ARBA" id="ARBA00023043"/>
    </source>
</evidence>
<accession>A0AAD7LIH9</accession>
<dbReference type="SMART" id="SM00248">
    <property type="entry name" value="ANK"/>
    <property type="match status" value="8"/>
</dbReference>
<keyword evidence="12" id="KW-1185">Reference proteome</keyword>
<dbReference type="InterPro" id="IPR026961">
    <property type="entry name" value="PGG_dom"/>
</dbReference>
<evidence type="ECO:0000313" key="12">
    <source>
        <dbReference type="Proteomes" id="UP001163823"/>
    </source>
</evidence>
<evidence type="ECO:0000256" key="1">
    <source>
        <dbReference type="ARBA" id="ARBA00004141"/>
    </source>
</evidence>
<dbReference type="GO" id="GO:0005886">
    <property type="term" value="C:plasma membrane"/>
    <property type="evidence" value="ECO:0007669"/>
    <property type="project" value="UniProtKB-SubCell"/>
</dbReference>
<dbReference type="Pfam" id="PF13962">
    <property type="entry name" value="PGG"/>
    <property type="match status" value="1"/>
</dbReference>
<dbReference type="SUPFAM" id="SSF48403">
    <property type="entry name" value="Ankyrin repeat"/>
    <property type="match status" value="2"/>
</dbReference>
<evidence type="ECO:0000256" key="9">
    <source>
        <dbReference type="SAM" id="Phobius"/>
    </source>
</evidence>
<dbReference type="InterPro" id="IPR036770">
    <property type="entry name" value="Ankyrin_rpt-contain_sf"/>
</dbReference>
<evidence type="ECO:0000256" key="5">
    <source>
        <dbReference type="ARBA" id="ARBA00022989"/>
    </source>
</evidence>
<dbReference type="Pfam" id="PF12796">
    <property type="entry name" value="Ank_2"/>
    <property type="match status" value="3"/>
</dbReference>
<dbReference type="PROSITE" id="PS50088">
    <property type="entry name" value="ANK_REPEAT"/>
    <property type="match status" value="2"/>
</dbReference>
<comment type="caution">
    <text evidence="11">The sequence shown here is derived from an EMBL/GenBank/DDBJ whole genome shotgun (WGS) entry which is preliminary data.</text>
</comment>
<evidence type="ECO:0000256" key="3">
    <source>
        <dbReference type="ARBA" id="ARBA00022692"/>
    </source>
</evidence>
<feature type="repeat" description="ANK" evidence="8">
    <location>
        <begin position="171"/>
        <end position="203"/>
    </location>
</feature>
<evidence type="ECO:0000259" key="10">
    <source>
        <dbReference type="Pfam" id="PF13962"/>
    </source>
</evidence>
<dbReference type="AlphaFoldDB" id="A0AAD7LIH9"/>
<keyword evidence="5 9" id="KW-1133">Transmembrane helix</keyword>
<evidence type="ECO:0000256" key="2">
    <source>
        <dbReference type="ARBA" id="ARBA00004413"/>
    </source>
</evidence>
<dbReference type="PANTHER" id="PTHR24186">
    <property type="entry name" value="PROTEIN PHOSPHATASE 1 REGULATORY SUBUNIT"/>
    <property type="match status" value="1"/>
</dbReference>